<keyword evidence="2" id="KW-1185">Reference proteome</keyword>
<name>A0A0J1HD75_9GAMM</name>
<dbReference type="Proteomes" id="UP000036097">
    <property type="component" value="Unassembled WGS sequence"/>
</dbReference>
<proteinExistence type="predicted"/>
<accession>A0A0J1HD75</accession>
<sequence length="62" mass="6800">MAHTHQLNIPFVSPHSRLAVLNELEKALQLEDLKADVAGKTYADGVYDALLWVMGKVPAPSE</sequence>
<protein>
    <submittedName>
        <fullName evidence="1">Uncharacterized protein</fullName>
    </submittedName>
</protein>
<organism evidence="1 2">
    <name type="scientific">Photobacterium aquae</name>
    <dbReference type="NCBI Taxonomy" id="1195763"/>
    <lineage>
        <taxon>Bacteria</taxon>
        <taxon>Pseudomonadati</taxon>
        <taxon>Pseudomonadota</taxon>
        <taxon>Gammaproteobacteria</taxon>
        <taxon>Vibrionales</taxon>
        <taxon>Vibrionaceae</taxon>
        <taxon>Photobacterium</taxon>
    </lineage>
</organism>
<evidence type="ECO:0000313" key="1">
    <source>
        <dbReference type="EMBL" id="KLV09591.1"/>
    </source>
</evidence>
<evidence type="ECO:0000313" key="2">
    <source>
        <dbReference type="Proteomes" id="UP000036097"/>
    </source>
</evidence>
<dbReference type="OrthoDB" id="9897316at2"/>
<gene>
    <name evidence="1" type="ORF">ABT56_00450</name>
</gene>
<reference evidence="1 2" key="1">
    <citation type="submission" date="2015-05" db="EMBL/GenBank/DDBJ databases">
        <title>Photobacterium galathea sp. nov.</title>
        <authorList>
            <person name="Machado H."/>
            <person name="Gram L."/>
        </authorList>
    </citation>
    <scope>NUCLEOTIDE SEQUENCE [LARGE SCALE GENOMIC DNA]</scope>
    <source>
        <strain evidence="1 2">CGMCC 1.12159</strain>
    </source>
</reference>
<dbReference type="AlphaFoldDB" id="A0A0J1HD75"/>
<dbReference type="STRING" id="1195763.ABT56_00450"/>
<dbReference type="PATRIC" id="fig|1195763.3.peg.96"/>
<dbReference type="EMBL" id="LDOT01000001">
    <property type="protein sequence ID" value="KLV09591.1"/>
    <property type="molecule type" value="Genomic_DNA"/>
</dbReference>
<dbReference type="RefSeq" id="WP_047876878.1">
    <property type="nucleotide sequence ID" value="NZ_LDOT01000001.1"/>
</dbReference>
<comment type="caution">
    <text evidence="1">The sequence shown here is derived from an EMBL/GenBank/DDBJ whole genome shotgun (WGS) entry which is preliminary data.</text>
</comment>